<comment type="subcellular location">
    <subcellularLocation>
        <location evidence="1">Membrane</location>
    </subcellularLocation>
</comment>
<accession>A0A2A2J7F2</accession>
<keyword evidence="2 6" id="KW-0812">Transmembrane</keyword>
<feature type="transmembrane region" description="Helical" evidence="6">
    <location>
        <begin position="120"/>
        <end position="139"/>
    </location>
</feature>
<feature type="transmembrane region" description="Helical" evidence="6">
    <location>
        <begin position="267"/>
        <end position="291"/>
    </location>
</feature>
<dbReference type="SUPFAM" id="SSF81321">
    <property type="entry name" value="Family A G protein-coupled receptor-like"/>
    <property type="match status" value="1"/>
</dbReference>
<evidence type="ECO:0000259" key="7">
    <source>
        <dbReference type="PROSITE" id="PS50262"/>
    </source>
</evidence>
<dbReference type="InterPro" id="IPR017452">
    <property type="entry name" value="GPCR_Rhodpsn_7TM"/>
</dbReference>
<gene>
    <name evidence="8" type="ORF">WR25_04831</name>
</gene>
<dbReference type="PANTHER" id="PTHR46709">
    <property type="entry name" value="PROTEIN CBG23488-RELATED"/>
    <property type="match status" value="1"/>
</dbReference>
<dbReference type="PROSITE" id="PS50262">
    <property type="entry name" value="G_PROTEIN_RECEP_F1_2"/>
    <property type="match status" value="1"/>
</dbReference>
<sequence length="412" mass="47113">MAENNMLNYSLAPVESEEPEGSGPCDWIPLPLVETRLIIVGFFGTTVAVISIIENLVFSIILFKKRSYRSSHTLYIGLIAFFDFLIAMAYIPLMSLSIFVDYTQNATLLKAWYTYMYPTIMISHLAMTASSFLMVVASWERYRITRDPMATKWLNKNRVKIALSAIISGFITKISHPMEIKIIHNPSCAGTMMEWNIEPSALATDPIYIYWKVWIRSFITILIPFALLTIINLLIVLKVRESEFQFLSAQKISEMRKKSRTRAAAKTMIFVVLTYLLSNILNVIMILWEYADSKYLEEELLEFYMVAVDLVSLSTIVAGAARPLIYVWCQSEFRTEITNNLKSMFMRPQRRGYSGASVIATEDSSCGDFEDQPEKQSKPVTDLFMKLGTVLLVEKKKDKDPNHIIRNGEIIV</sequence>
<dbReference type="PANTHER" id="PTHR46709:SF4">
    <property type="entry name" value="G-PROTEIN COUPLED RECEPTORS FAMILY 1 PROFILE DOMAIN-CONTAINING PROTEIN"/>
    <property type="match status" value="1"/>
</dbReference>
<dbReference type="GO" id="GO:0016020">
    <property type="term" value="C:membrane"/>
    <property type="evidence" value="ECO:0007669"/>
    <property type="project" value="UniProtKB-SubCell"/>
</dbReference>
<keyword evidence="9" id="KW-1185">Reference proteome</keyword>
<evidence type="ECO:0000256" key="1">
    <source>
        <dbReference type="ARBA" id="ARBA00004370"/>
    </source>
</evidence>
<keyword evidence="3 6" id="KW-1133">Transmembrane helix</keyword>
<dbReference type="InterPro" id="IPR000276">
    <property type="entry name" value="GPCR_Rhodpsn"/>
</dbReference>
<dbReference type="AlphaFoldDB" id="A0A2A2J7F2"/>
<evidence type="ECO:0000256" key="4">
    <source>
        <dbReference type="ARBA" id="ARBA00023136"/>
    </source>
</evidence>
<evidence type="ECO:0000313" key="8">
    <source>
        <dbReference type="EMBL" id="PAV57534.1"/>
    </source>
</evidence>
<organism evidence="8 9">
    <name type="scientific">Diploscapter pachys</name>
    <dbReference type="NCBI Taxonomy" id="2018661"/>
    <lineage>
        <taxon>Eukaryota</taxon>
        <taxon>Metazoa</taxon>
        <taxon>Ecdysozoa</taxon>
        <taxon>Nematoda</taxon>
        <taxon>Chromadorea</taxon>
        <taxon>Rhabditida</taxon>
        <taxon>Rhabditina</taxon>
        <taxon>Rhabditomorpha</taxon>
        <taxon>Rhabditoidea</taxon>
        <taxon>Rhabditidae</taxon>
        <taxon>Diploscapter</taxon>
    </lineage>
</organism>
<dbReference type="Pfam" id="PF00001">
    <property type="entry name" value="7tm_1"/>
    <property type="match status" value="1"/>
</dbReference>
<dbReference type="Proteomes" id="UP000218231">
    <property type="component" value="Unassembled WGS sequence"/>
</dbReference>
<evidence type="ECO:0000313" key="9">
    <source>
        <dbReference type="Proteomes" id="UP000218231"/>
    </source>
</evidence>
<dbReference type="PRINTS" id="PR00237">
    <property type="entry name" value="GPCRRHODOPSN"/>
</dbReference>
<dbReference type="GO" id="GO:0004930">
    <property type="term" value="F:G protein-coupled receptor activity"/>
    <property type="evidence" value="ECO:0007669"/>
    <property type="project" value="InterPro"/>
</dbReference>
<feature type="region of interest" description="Disordered" evidence="5">
    <location>
        <begin position="1"/>
        <end position="23"/>
    </location>
</feature>
<dbReference type="EMBL" id="LIAE01010634">
    <property type="protein sequence ID" value="PAV57534.1"/>
    <property type="molecule type" value="Genomic_DNA"/>
</dbReference>
<evidence type="ECO:0000256" key="5">
    <source>
        <dbReference type="SAM" id="MobiDB-lite"/>
    </source>
</evidence>
<dbReference type="STRING" id="2018661.A0A2A2J7F2"/>
<dbReference type="Gene3D" id="1.20.1070.10">
    <property type="entry name" value="Rhodopsin 7-helix transmembrane proteins"/>
    <property type="match status" value="1"/>
</dbReference>
<reference evidence="8 9" key="1">
    <citation type="journal article" date="2017" name="Curr. Biol.">
        <title>Genome architecture and evolution of a unichromosomal asexual nematode.</title>
        <authorList>
            <person name="Fradin H."/>
            <person name="Zegar C."/>
            <person name="Gutwein M."/>
            <person name="Lucas J."/>
            <person name="Kovtun M."/>
            <person name="Corcoran D."/>
            <person name="Baugh L.R."/>
            <person name="Kiontke K."/>
            <person name="Gunsalus K."/>
            <person name="Fitch D.H."/>
            <person name="Piano F."/>
        </authorList>
    </citation>
    <scope>NUCLEOTIDE SEQUENCE [LARGE SCALE GENOMIC DNA]</scope>
    <source>
        <strain evidence="8">PF1309</strain>
    </source>
</reference>
<feature type="transmembrane region" description="Helical" evidence="6">
    <location>
        <begin position="303"/>
        <end position="325"/>
    </location>
</feature>
<feature type="transmembrane region" description="Helical" evidence="6">
    <location>
        <begin position="213"/>
        <end position="237"/>
    </location>
</feature>
<feature type="transmembrane region" description="Helical" evidence="6">
    <location>
        <begin position="159"/>
        <end position="176"/>
    </location>
</feature>
<evidence type="ECO:0000256" key="3">
    <source>
        <dbReference type="ARBA" id="ARBA00022989"/>
    </source>
</evidence>
<dbReference type="OrthoDB" id="5783891at2759"/>
<proteinExistence type="predicted"/>
<protein>
    <recommendedName>
        <fullName evidence="7">G-protein coupled receptors family 1 profile domain-containing protein</fullName>
    </recommendedName>
</protein>
<dbReference type="CDD" id="cd14978">
    <property type="entry name" value="7tmA_FMRFamide_R-like"/>
    <property type="match status" value="1"/>
</dbReference>
<evidence type="ECO:0000256" key="6">
    <source>
        <dbReference type="SAM" id="Phobius"/>
    </source>
</evidence>
<keyword evidence="4 6" id="KW-0472">Membrane</keyword>
<feature type="domain" description="G-protein coupled receptors family 1 profile" evidence="7">
    <location>
        <begin position="54"/>
        <end position="326"/>
    </location>
</feature>
<name>A0A2A2J7F2_9BILA</name>
<comment type="caution">
    <text evidence="8">The sequence shown here is derived from an EMBL/GenBank/DDBJ whole genome shotgun (WGS) entry which is preliminary data.</text>
</comment>
<evidence type="ECO:0000256" key="2">
    <source>
        <dbReference type="ARBA" id="ARBA00022692"/>
    </source>
</evidence>
<feature type="transmembrane region" description="Helical" evidence="6">
    <location>
        <begin position="37"/>
        <end position="63"/>
    </location>
</feature>
<feature type="transmembrane region" description="Helical" evidence="6">
    <location>
        <begin position="75"/>
        <end position="100"/>
    </location>
</feature>